<dbReference type="PANTHER" id="PTHR26453">
    <property type="entry name" value="OLFACTORY RECEPTOR"/>
    <property type="match status" value="1"/>
</dbReference>
<feature type="transmembrane region" description="Helical" evidence="12">
    <location>
        <begin position="196"/>
        <end position="224"/>
    </location>
</feature>
<keyword evidence="9 11" id="KW-0675">Receptor</keyword>
<feature type="transmembrane region" description="Helical" evidence="12">
    <location>
        <begin position="59"/>
        <end position="81"/>
    </location>
</feature>
<comment type="similarity">
    <text evidence="11">Belongs to the G-protein coupled receptor 1 family.</text>
</comment>
<dbReference type="Proteomes" id="UP001181693">
    <property type="component" value="Unassembled WGS sequence"/>
</dbReference>
<keyword evidence="4 11" id="KW-0812">Transmembrane</keyword>
<evidence type="ECO:0000256" key="3">
    <source>
        <dbReference type="ARBA" id="ARBA00022606"/>
    </source>
</evidence>
<evidence type="ECO:0000256" key="10">
    <source>
        <dbReference type="ARBA" id="ARBA00023224"/>
    </source>
</evidence>
<comment type="subcellular location">
    <subcellularLocation>
        <location evidence="1 12">Cell membrane</location>
        <topology evidence="1 12">Multi-pass membrane protein</topology>
    </subcellularLocation>
</comment>
<feature type="domain" description="G-protein coupled receptors family 1 profile" evidence="13">
    <location>
        <begin position="41"/>
        <end position="288"/>
    </location>
</feature>
<evidence type="ECO:0000256" key="12">
    <source>
        <dbReference type="RuleBase" id="RU363047"/>
    </source>
</evidence>
<evidence type="ECO:0000256" key="5">
    <source>
        <dbReference type="ARBA" id="ARBA00022725"/>
    </source>
</evidence>
<dbReference type="GO" id="GO:0004984">
    <property type="term" value="F:olfactory receptor activity"/>
    <property type="evidence" value="ECO:0007669"/>
    <property type="project" value="InterPro"/>
</dbReference>
<dbReference type="PRINTS" id="PR00245">
    <property type="entry name" value="OLFACTORYR"/>
</dbReference>
<evidence type="ECO:0000256" key="4">
    <source>
        <dbReference type="ARBA" id="ARBA00022692"/>
    </source>
</evidence>
<keyword evidence="2 12" id="KW-1003">Cell membrane</keyword>
<reference evidence="14" key="1">
    <citation type="thesis" date="2020" institute="ProQuest LLC" country="789 East Eisenhower Parkway, Ann Arbor, MI, USA">
        <title>Comparative Genomics and Chromosome Evolution.</title>
        <authorList>
            <person name="Mudd A.B."/>
        </authorList>
    </citation>
    <scope>NUCLEOTIDE SEQUENCE</scope>
    <source>
        <strain evidence="14">1538</strain>
        <tissue evidence="14">Blood</tissue>
    </source>
</reference>
<dbReference type="InterPro" id="IPR000725">
    <property type="entry name" value="Olfact_rcpt"/>
</dbReference>
<dbReference type="EMBL" id="DYDO01000004">
    <property type="protein sequence ID" value="DBA25557.1"/>
    <property type="molecule type" value="Genomic_DNA"/>
</dbReference>
<evidence type="ECO:0000256" key="2">
    <source>
        <dbReference type="ARBA" id="ARBA00022475"/>
    </source>
</evidence>
<protein>
    <recommendedName>
        <fullName evidence="12">Olfactory receptor</fullName>
    </recommendedName>
</protein>
<keyword evidence="8 12" id="KW-0472">Membrane</keyword>
<evidence type="ECO:0000313" key="15">
    <source>
        <dbReference type="Proteomes" id="UP001181693"/>
    </source>
</evidence>
<evidence type="ECO:0000256" key="9">
    <source>
        <dbReference type="ARBA" id="ARBA00023170"/>
    </source>
</evidence>
<evidence type="ECO:0000256" key="7">
    <source>
        <dbReference type="ARBA" id="ARBA00023040"/>
    </source>
</evidence>
<evidence type="ECO:0000313" key="14">
    <source>
        <dbReference type="EMBL" id="DBA25557.1"/>
    </source>
</evidence>
<dbReference type="GO" id="GO:0004930">
    <property type="term" value="F:G protein-coupled receptor activity"/>
    <property type="evidence" value="ECO:0007669"/>
    <property type="project" value="UniProtKB-KW"/>
</dbReference>
<evidence type="ECO:0000256" key="1">
    <source>
        <dbReference type="ARBA" id="ARBA00004651"/>
    </source>
</evidence>
<evidence type="ECO:0000256" key="11">
    <source>
        <dbReference type="RuleBase" id="RU000688"/>
    </source>
</evidence>
<evidence type="ECO:0000256" key="8">
    <source>
        <dbReference type="ARBA" id="ARBA00023136"/>
    </source>
</evidence>
<gene>
    <name evidence="14" type="ORF">GDO54_009933</name>
</gene>
<evidence type="ECO:0000256" key="6">
    <source>
        <dbReference type="ARBA" id="ARBA00022989"/>
    </source>
</evidence>
<dbReference type="AlphaFoldDB" id="A0AAV3AG51"/>
<dbReference type="Gene3D" id="1.20.1070.10">
    <property type="entry name" value="Rhodopsin 7-helix transmembrane proteins"/>
    <property type="match status" value="1"/>
</dbReference>
<comment type="caution">
    <text evidence="14">The sequence shown here is derived from an EMBL/GenBank/DDBJ whole genome shotgun (WGS) entry which is preliminary data.</text>
</comment>
<dbReference type="SUPFAM" id="SSF81321">
    <property type="entry name" value="Family A G protein-coupled receptor-like"/>
    <property type="match status" value="1"/>
</dbReference>
<dbReference type="Pfam" id="PF13853">
    <property type="entry name" value="7tm_4"/>
    <property type="match status" value="1"/>
</dbReference>
<keyword evidence="15" id="KW-1185">Reference proteome</keyword>
<sequence length="309" mass="35554">MDIKNRTIAKEFIFVGFSDYLAINLSWFVLLFWIYFLIIIGNCLIILIVIIYPHLHNPMYFLLSNLSFIDLCCSSSALPRLLVDLLSTCRKISLAACLTQIHMLLLMGTTEYQLLALMAYDRYLAICHPLHYPTLMRWSICYRLTSFVWVFSFIIIILPSFVMPVTLCHPNHIDHFMCEALQVLQLSCDKNYTKDIVIFSLSFITILLPFLIIMASYVCILCSILKVHSTGRSKAFSTCTSHLTVVVLSYGSGMVTYLGSLSHHSANQVKFISMFYVVAPSMFNPLIYSLNNREVKMTFMRTFKKLLMM</sequence>
<dbReference type="PROSITE" id="PS00237">
    <property type="entry name" value="G_PROTEIN_RECEP_F1_1"/>
    <property type="match status" value="1"/>
</dbReference>
<organism evidence="14 15">
    <name type="scientific">Pyxicephalus adspersus</name>
    <name type="common">African bullfrog</name>
    <dbReference type="NCBI Taxonomy" id="30357"/>
    <lineage>
        <taxon>Eukaryota</taxon>
        <taxon>Metazoa</taxon>
        <taxon>Chordata</taxon>
        <taxon>Craniata</taxon>
        <taxon>Vertebrata</taxon>
        <taxon>Euteleostomi</taxon>
        <taxon>Amphibia</taxon>
        <taxon>Batrachia</taxon>
        <taxon>Anura</taxon>
        <taxon>Neobatrachia</taxon>
        <taxon>Ranoidea</taxon>
        <taxon>Pyxicephalidae</taxon>
        <taxon>Pyxicephalinae</taxon>
        <taxon>Pyxicephalus</taxon>
    </lineage>
</organism>
<evidence type="ECO:0000259" key="13">
    <source>
        <dbReference type="PROSITE" id="PS50262"/>
    </source>
</evidence>
<proteinExistence type="inferred from homology"/>
<feature type="transmembrane region" description="Helical" evidence="12">
    <location>
        <begin position="27"/>
        <end position="52"/>
    </location>
</feature>
<dbReference type="PRINTS" id="PR00237">
    <property type="entry name" value="GPCRRHODOPSN"/>
</dbReference>
<dbReference type="GO" id="GO:0005886">
    <property type="term" value="C:plasma membrane"/>
    <property type="evidence" value="ECO:0007669"/>
    <property type="project" value="UniProtKB-SubCell"/>
</dbReference>
<dbReference type="FunFam" id="1.20.1070.10:FF:000015">
    <property type="entry name" value="Olfactory receptor"/>
    <property type="match status" value="1"/>
</dbReference>
<keyword evidence="10 11" id="KW-0807">Transducer</keyword>
<keyword evidence="3 12" id="KW-0716">Sensory transduction</keyword>
<name>A0AAV3AG51_PYXAD</name>
<dbReference type="InterPro" id="IPR000276">
    <property type="entry name" value="GPCR_Rhodpsn"/>
</dbReference>
<feature type="transmembrane region" description="Helical" evidence="12">
    <location>
        <begin position="140"/>
        <end position="162"/>
    </location>
</feature>
<keyword evidence="5 12" id="KW-0552">Olfaction</keyword>
<feature type="transmembrane region" description="Helical" evidence="12">
    <location>
        <begin position="236"/>
        <end position="259"/>
    </location>
</feature>
<dbReference type="PROSITE" id="PS50262">
    <property type="entry name" value="G_PROTEIN_RECEP_F1_2"/>
    <property type="match status" value="1"/>
</dbReference>
<dbReference type="InterPro" id="IPR017452">
    <property type="entry name" value="GPCR_Rhodpsn_7TM"/>
</dbReference>
<keyword evidence="7 11" id="KW-0297">G-protein coupled receptor</keyword>
<accession>A0AAV3AG51</accession>
<keyword evidence="6 12" id="KW-1133">Transmembrane helix</keyword>
<feature type="transmembrane region" description="Helical" evidence="12">
    <location>
        <begin position="271"/>
        <end position="291"/>
    </location>
</feature>